<feature type="domain" description="Reverse transcriptase Ty1/copia-type" evidence="1">
    <location>
        <begin position="50"/>
        <end position="228"/>
    </location>
</feature>
<comment type="caution">
    <text evidence="2">The sequence shown here is derived from an EMBL/GenBank/DDBJ whole genome shotgun (WGS) entry which is preliminary data.</text>
</comment>
<evidence type="ECO:0000259" key="1">
    <source>
        <dbReference type="Pfam" id="PF07727"/>
    </source>
</evidence>
<gene>
    <name evidence="2" type="ORF">CR513_26734</name>
</gene>
<reference evidence="2" key="1">
    <citation type="submission" date="2018-05" db="EMBL/GenBank/DDBJ databases">
        <title>Draft genome of Mucuna pruriens seed.</title>
        <authorList>
            <person name="Nnadi N.E."/>
            <person name="Vos R."/>
            <person name="Hasami M.H."/>
            <person name="Devisetty U.K."/>
            <person name="Aguiy J.C."/>
        </authorList>
    </citation>
    <scope>NUCLEOTIDE SEQUENCE [LARGE SCALE GENOMIC DNA]</scope>
    <source>
        <strain evidence="2">JCA_2017</strain>
    </source>
</reference>
<protein>
    <recommendedName>
        <fullName evidence="1">Reverse transcriptase Ty1/copia-type domain-containing protein</fullName>
    </recommendedName>
</protein>
<sequence>MVQETTLVIDDNVYTIILDIVPERDYNEDGIGLTEDDPINFSQTMQSSNSKKWIHATKDELKSMQDNHIWDLVELPEVAKGFIQKEDIDYKETFSPVSSKDSFRTKITLVAHFDLELHHMAIKTAFLNGDIDEMIYMMQLENFVLNESESMTSHQWYHKFYQVITSYDFEANIVDDYEYHKFSGSKYIFLILYVDDILLGSSDTCLLHETKRFLMKNFEKKDLGEASFIPRDTPIAMGDKFSLKQCPNNDLERNDAKDSLCLNNGESNICSSLYSSRHYSCGESFEQHWKTIKRVMHYLKRIKAYMLTYQKSEGVLTPILVRGAISWKSIKQTLIAHSTIAVEFVTRFKAPNHGRWLQNFVTKRVQNKQICIEHVGTSFMLVDPLIKGKIPKAFHE</sequence>
<organism evidence="2 3">
    <name type="scientific">Mucuna pruriens</name>
    <name type="common">Velvet bean</name>
    <name type="synonym">Dolichos pruriens</name>
    <dbReference type="NCBI Taxonomy" id="157652"/>
    <lineage>
        <taxon>Eukaryota</taxon>
        <taxon>Viridiplantae</taxon>
        <taxon>Streptophyta</taxon>
        <taxon>Embryophyta</taxon>
        <taxon>Tracheophyta</taxon>
        <taxon>Spermatophyta</taxon>
        <taxon>Magnoliopsida</taxon>
        <taxon>eudicotyledons</taxon>
        <taxon>Gunneridae</taxon>
        <taxon>Pentapetalae</taxon>
        <taxon>rosids</taxon>
        <taxon>fabids</taxon>
        <taxon>Fabales</taxon>
        <taxon>Fabaceae</taxon>
        <taxon>Papilionoideae</taxon>
        <taxon>50 kb inversion clade</taxon>
        <taxon>NPAAA clade</taxon>
        <taxon>indigoferoid/millettioid clade</taxon>
        <taxon>Phaseoleae</taxon>
        <taxon>Mucuna</taxon>
    </lineage>
</organism>
<evidence type="ECO:0000313" key="3">
    <source>
        <dbReference type="Proteomes" id="UP000257109"/>
    </source>
</evidence>
<dbReference type="EMBL" id="QJKJ01005162">
    <property type="protein sequence ID" value="RDX91301.1"/>
    <property type="molecule type" value="Genomic_DNA"/>
</dbReference>
<evidence type="ECO:0000313" key="2">
    <source>
        <dbReference type="EMBL" id="RDX91301.1"/>
    </source>
</evidence>
<dbReference type="Pfam" id="PF07727">
    <property type="entry name" value="RVT_2"/>
    <property type="match status" value="1"/>
</dbReference>
<accession>A0A371GL62</accession>
<dbReference type="InterPro" id="IPR013103">
    <property type="entry name" value="RVT_2"/>
</dbReference>
<dbReference type="Proteomes" id="UP000257109">
    <property type="component" value="Unassembled WGS sequence"/>
</dbReference>
<keyword evidence="3" id="KW-1185">Reference proteome</keyword>
<dbReference type="AlphaFoldDB" id="A0A371GL62"/>
<proteinExistence type="predicted"/>
<name>A0A371GL62_MUCPR</name>
<feature type="non-terminal residue" evidence="2">
    <location>
        <position position="1"/>
    </location>
</feature>